<evidence type="ECO:0000313" key="3">
    <source>
        <dbReference type="Proteomes" id="UP001597469"/>
    </source>
</evidence>
<dbReference type="InterPro" id="IPR016181">
    <property type="entry name" value="Acyl_CoA_acyltransferase"/>
</dbReference>
<organism evidence="2 3">
    <name type="scientific">Spirosoma soli</name>
    <dbReference type="NCBI Taxonomy" id="1770529"/>
    <lineage>
        <taxon>Bacteria</taxon>
        <taxon>Pseudomonadati</taxon>
        <taxon>Bacteroidota</taxon>
        <taxon>Cytophagia</taxon>
        <taxon>Cytophagales</taxon>
        <taxon>Cytophagaceae</taxon>
        <taxon>Spirosoma</taxon>
    </lineage>
</organism>
<name>A0ABW5M0S6_9BACT</name>
<dbReference type="GO" id="GO:0016746">
    <property type="term" value="F:acyltransferase activity"/>
    <property type="evidence" value="ECO:0007669"/>
    <property type="project" value="UniProtKB-KW"/>
</dbReference>
<comment type="caution">
    <text evidence="2">The sequence shown here is derived from an EMBL/GenBank/DDBJ whole genome shotgun (WGS) entry which is preliminary data.</text>
</comment>
<dbReference type="Gene3D" id="3.40.630.30">
    <property type="match status" value="1"/>
</dbReference>
<keyword evidence="2" id="KW-0012">Acyltransferase</keyword>
<keyword evidence="2" id="KW-0808">Transferase</keyword>
<evidence type="ECO:0000259" key="1">
    <source>
        <dbReference type="PROSITE" id="PS51186"/>
    </source>
</evidence>
<gene>
    <name evidence="2" type="ORF">ACFSUS_08410</name>
</gene>
<reference evidence="3" key="1">
    <citation type="journal article" date="2019" name="Int. J. Syst. Evol. Microbiol.">
        <title>The Global Catalogue of Microorganisms (GCM) 10K type strain sequencing project: providing services to taxonomists for standard genome sequencing and annotation.</title>
        <authorList>
            <consortium name="The Broad Institute Genomics Platform"/>
            <consortium name="The Broad Institute Genome Sequencing Center for Infectious Disease"/>
            <person name="Wu L."/>
            <person name="Ma J."/>
        </authorList>
    </citation>
    <scope>NUCLEOTIDE SEQUENCE [LARGE SCALE GENOMIC DNA]</scope>
    <source>
        <strain evidence="3">KCTC 42805</strain>
    </source>
</reference>
<dbReference type="EC" id="2.3.-.-" evidence="2"/>
<dbReference type="RefSeq" id="WP_381521508.1">
    <property type="nucleotide sequence ID" value="NZ_JBHULN010000004.1"/>
</dbReference>
<dbReference type="EMBL" id="JBHULN010000004">
    <property type="protein sequence ID" value="MFD2570650.1"/>
    <property type="molecule type" value="Genomic_DNA"/>
</dbReference>
<dbReference type="PROSITE" id="PS51186">
    <property type="entry name" value="GNAT"/>
    <property type="match status" value="1"/>
</dbReference>
<accession>A0ABW5M0S6</accession>
<dbReference type="SUPFAM" id="SSF55729">
    <property type="entry name" value="Acyl-CoA N-acyltransferases (Nat)"/>
    <property type="match status" value="1"/>
</dbReference>
<dbReference type="InterPro" id="IPR000182">
    <property type="entry name" value="GNAT_dom"/>
</dbReference>
<protein>
    <submittedName>
        <fullName evidence="2">GNAT family N-acetyltransferase</fullName>
        <ecNumber evidence="2">2.3.-.-</ecNumber>
    </submittedName>
</protein>
<proteinExistence type="predicted"/>
<feature type="domain" description="N-acetyltransferase" evidence="1">
    <location>
        <begin position="1"/>
        <end position="77"/>
    </location>
</feature>
<evidence type="ECO:0000313" key="2">
    <source>
        <dbReference type="EMBL" id="MFD2570650.1"/>
    </source>
</evidence>
<sequence length="77" mass="8714">MLRSVAVQVDYRHQHVGQQLLTAVQQRGIQRLFLITTTADHYFGRLGFERIERNLVPDTISATRQFSGLCPASAVVM</sequence>
<keyword evidence="3" id="KW-1185">Reference proteome</keyword>
<dbReference type="Proteomes" id="UP001597469">
    <property type="component" value="Unassembled WGS sequence"/>
</dbReference>